<dbReference type="Pfam" id="PF09359">
    <property type="entry name" value="VTC"/>
    <property type="match status" value="1"/>
</dbReference>
<gene>
    <name evidence="2" type="ORF">MNR06_14875</name>
</gene>
<dbReference type="Gene3D" id="3.20.100.30">
    <property type="entry name" value="VTC, catalytic tunnel domain"/>
    <property type="match status" value="1"/>
</dbReference>
<dbReference type="InterPro" id="IPR018966">
    <property type="entry name" value="VTC_domain"/>
</dbReference>
<reference evidence="2" key="1">
    <citation type="submission" date="2022-03" db="EMBL/GenBank/DDBJ databases">
        <title>Genome Identification and Characterization of new species Bdellovibrio reynosense LBG001 sp. nov. from a Mexico soil sample.</title>
        <authorList>
            <person name="Camilli A."/>
            <person name="Ajao Y."/>
            <person name="Guo X."/>
        </authorList>
    </citation>
    <scope>NUCLEOTIDE SEQUENCE</scope>
    <source>
        <strain evidence="2">LBG001</strain>
    </source>
</reference>
<dbReference type="InterPro" id="IPR042267">
    <property type="entry name" value="VTC_sf"/>
</dbReference>
<feature type="domain" description="VTC" evidence="1">
    <location>
        <begin position="11"/>
        <end position="246"/>
    </location>
</feature>
<evidence type="ECO:0000313" key="2">
    <source>
        <dbReference type="EMBL" id="UOF00983.1"/>
    </source>
</evidence>
<keyword evidence="3" id="KW-1185">Reference proteome</keyword>
<proteinExistence type="predicted"/>
<dbReference type="CDD" id="cd07750">
    <property type="entry name" value="PolyPPase_VTC_like"/>
    <property type="match status" value="1"/>
</dbReference>
<evidence type="ECO:0000259" key="1">
    <source>
        <dbReference type="Pfam" id="PF09359"/>
    </source>
</evidence>
<evidence type="ECO:0000313" key="3">
    <source>
        <dbReference type="Proteomes" id="UP000830116"/>
    </source>
</evidence>
<dbReference type="Proteomes" id="UP000830116">
    <property type="component" value="Chromosome"/>
</dbReference>
<organism evidence="2 3">
    <name type="scientific">Bdellovibrio reynosensis</name>
    <dbReference type="NCBI Taxonomy" id="2835041"/>
    <lineage>
        <taxon>Bacteria</taxon>
        <taxon>Pseudomonadati</taxon>
        <taxon>Bdellovibrionota</taxon>
        <taxon>Bdellovibrionia</taxon>
        <taxon>Bdellovibrionales</taxon>
        <taxon>Pseudobdellovibrionaceae</taxon>
        <taxon>Bdellovibrio</taxon>
    </lineage>
</organism>
<sequence length="261" mass="31123">MSIQVSPLNLERYELKYLISPDMVEPISKYVEAYCKMDYFSEIAPDKCYKINSLYLDSPSLYILRSKETAEAFHFNMRVRSYGEGLKPPYFFEIKYKLREFVRKKRAKVTCENWQDILEYGLIPENLEGMSVDNLEEFLFMKMTYNVGPVILTQYKRKAYLSEVDDYARVTFDMSLRYQEMFEWNVKPDDKMMCNYDHPDIFEEPGKNVVLELKCEKKIPYWIVDLIRKFQLQRGSFSKFGNSMLTHYTIPEVMAAGTLYR</sequence>
<protein>
    <submittedName>
        <fullName evidence="2">Polyphosphate polymerase domain-containing protein</fullName>
    </submittedName>
</protein>
<dbReference type="EMBL" id="CP093442">
    <property type="protein sequence ID" value="UOF00983.1"/>
    <property type="molecule type" value="Genomic_DNA"/>
</dbReference>
<dbReference type="RefSeq" id="WP_243537198.1">
    <property type="nucleotide sequence ID" value="NZ_CP093442.1"/>
</dbReference>
<name>A0ABY4C7M4_9BACT</name>
<accession>A0ABY4C7M4</accession>